<evidence type="ECO:0000313" key="1">
    <source>
        <dbReference type="EMBL" id="GFS33864.1"/>
    </source>
</evidence>
<sequence>MSRRSSLLRDRCGEDFRLLDTSVLLSPWLFSLDRATGCLSFWVLIGRAPSPLDLVLEDYILSTWTGPISRLSTKIWAICVSYACSRPIVTSRWSLPPGDNRPGLCFEVAFAALCASASSFPSLSPGVLRTWSAPGLTIAFNNCTLTTVSPATGAVFGKRLSDEGLVVLPATVSFHAQIWAENRARVLQASLCCVSSVGVPANLWV</sequence>
<comment type="caution">
    <text evidence="1">The sequence shown here is derived from an EMBL/GenBank/DDBJ whole genome shotgun (WGS) entry which is preliminary data.</text>
</comment>
<reference evidence="2" key="1">
    <citation type="submission" date="2019-07" db="EMBL/GenBank/DDBJ databases">
        <title>De Novo Assembly of kiwifruit Actinidia rufa.</title>
        <authorList>
            <person name="Sugita-Konishi S."/>
            <person name="Sato K."/>
            <person name="Mori E."/>
            <person name="Abe Y."/>
            <person name="Kisaki G."/>
            <person name="Hamano K."/>
            <person name="Suezawa K."/>
            <person name="Otani M."/>
            <person name="Fukuda T."/>
            <person name="Manabe T."/>
            <person name="Gomi K."/>
            <person name="Tabuchi M."/>
            <person name="Akimitsu K."/>
            <person name="Kataoka I."/>
        </authorList>
    </citation>
    <scope>NUCLEOTIDE SEQUENCE [LARGE SCALE GENOMIC DNA]</scope>
    <source>
        <strain evidence="2">cv. Fuchu</strain>
    </source>
</reference>
<dbReference type="EMBL" id="BJWL01000200">
    <property type="protein sequence ID" value="GFS33864.1"/>
    <property type="molecule type" value="Genomic_DNA"/>
</dbReference>
<gene>
    <name evidence="1" type="ORF">Acr_00g0030960</name>
</gene>
<proteinExistence type="predicted"/>
<dbReference type="AlphaFoldDB" id="A0A7J0DEY8"/>
<evidence type="ECO:0000313" key="2">
    <source>
        <dbReference type="Proteomes" id="UP000585474"/>
    </source>
</evidence>
<dbReference type="Proteomes" id="UP000585474">
    <property type="component" value="Unassembled WGS sequence"/>
</dbReference>
<name>A0A7J0DEY8_9ERIC</name>
<protein>
    <submittedName>
        <fullName evidence="1">Uncharacterized protein</fullName>
    </submittedName>
</protein>
<organism evidence="1 2">
    <name type="scientific">Actinidia rufa</name>
    <dbReference type="NCBI Taxonomy" id="165716"/>
    <lineage>
        <taxon>Eukaryota</taxon>
        <taxon>Viridiplantae</taxon>
        <taxon>Streptophyta</taxon>
        <taxon>Embryophyta</taxon>
        <taxon>Tracheophyta</taxon>
        <taxon>Spermatophyta</taxon>
        <taxon>Magnoliopsida</taxon>
        <taxon>eudicotyledons</taxon>
        <taxon>Gunneridae</taxon>
        <taxon>Pentapetalae</taxon>
        <taxon>asterids</taxon>
        <taxon>Ericales</taxon>
        <taxon>Actinidiaceae</taxon>
        <taxon>Actinidia</taxon>
    </lineage>
</organism>
<keyword evidence="2" id="KW-1185">Reference proteome</keyword>
<accession>A0A7J0DEY8</accession>